<evidence type="ECO:0000313" key="7">
    <source>
        <dbReference type="Proteomes" id="UP001139319"/>
    </source>
</evidence>
<organism evidence="6 7">
    <name type="scientific">Gilvimarinus xylanilyticus</name>
    <dbReference type="NCBI Taxonomy" id="2944139"/>
    <lineage>
        <taxon>Bacteria</taxon>
        <taxon>Pseudomonadati</taxon>
        <taxon>Pseudomonadota</taxon>
        <taxon>Gammaproteobacteria</taxon>
        <taxon>Cellvibrionales</taxon>
        <taxon>Cellvibrionaceae</taxon>
        <taxon>Gilvimarinus</taxon>
    </lineage>
</organism>
<dbReference type="SUPFAM" id="SSF111369">
    <property type="entry name" value="HlyD-like secretion proteins"/>
    <property type="match status" value="2"/>
</dbReference>
<comment type="caution">
    <text evidence="6">The sequence shown here is derived from an EMBL/GenBank/DDBJ whole genome shotgun (WGS) entry which is preliminary data.</text>
</comment>
<dbReference type="PANTHER" id="PTHR32347:SF23">
    <property type="entry name" value="BLL5650 PROTEIN"/>
    <property type="match status" value="1"/>
</dbReference>
<feature type="domain" description="YknX-like beta-barrel" evidence="5">
    <location>
        <begin position="233"/>
        <end position="311"/>
    </location>
</feature>
<dbReference type="InterPro" id="IPR058636">
    <property type="entry name" value="Beta-barrel_YknX"/>
</dbReference>
<evidence type="ECO:0000256" key="2">
    <source>
        <dbReference type="ARBA" id="ARBA00023054"/>
    </source>
</evidence>
<feature type="chain" id="PRO_5040873455" evidence="4">
    <location>
        <begin position="19"/>
        <end position="316"/>
    </location>
</feature>
<keyword evidence="7" id="KW-1185">Reference proteome</keyword>
<evidence type="ECO:0000256" key="4">
    <source>
        <dbReference type="SAM" id="SignalP"/>
    </source>
</evidence>
<dbReference type="Gene3D" id="2.40.30.170">
    <property type="match status" value="1"/>
</dbReference>
<sequence length="316" mass="35345">MRLWFASLSLLWCASACGENLLLSGEVAARNSQIFVAPEADSWMVQVAWMVEEGTKVSPGDPVVQYDTANIAANLEQLEAELRRVKSESKRNTLVEDLALREAQHTYEVAQLNLQKAKLDAGIPRELLSQLQYEQYQLALTRAQGDAIEAQKALEVKRQDVTAEKKRNQVEIAGAQNELERVQVMLDNMTQHTQQAGTAMYVDHPWTRQKIREGDSVQRGFSVLEIPSTDDLHVKAWLNEVDIARLQEGQTVNITFDAIPSLSMSGQVERIGNQAEPKQHWGDSGYINVSIRFHNEPNQPLLPGMSVMVEVAEASP</sequence>
<evidence type="ECO:0000256" key="1">
    <source>
        <dbReference type="ARBA" id="ARBA00004196"/>
    </source>
</evidence>
<comment type="subcellular location">
    <subcellularLocation>
        <location evidence="1">Cell envelope</location>
    </subcellularLocation>
</comment>
<name>A0A9X2KUL4_9GAMM</name>
<dbReference type="Proteomes" id="UP001139319">
    <property type="component" value="Unassembled WGS sequence"/>
</dbReference>
<reference evidence="6" key="1">
    <citation type="submission" date="2022-05" db="EMBL/GenBank/DDBJ databases">
        <authorList>
            <person name="Sun H.-N."/>
        </authorList>
    </citation>
    <scope>NUCLEOTIDE SEQUENCE</scope>
    <source>
        <strain evidence="6">HB14</strain>
    </source>
</reference>
<protein>
    <submittedName>
        <fullName evidence="6">HlyD family efflux transporter periplasmic adaptor subunit</fullName>
    </submittedName>
</protein>
<feature type="coiled-coil region" evidence="3">
    <location>
        <begin position="158"/>
        <end position="192"/>
    </location>
</feature>
<dbReference type="EMBL" id="JAMFTH010000005">
    <property type="protein sequence ID" value="MCP8900419.1"/>
    <property type="molecule type" value="Genomic_DNA"/>
</dbReference>
<gene>
    <name evidence="6" type="ORF">M6D89_14025</name>
</gene>
<dbReference type="InterPro" id="IPR050465">
    <property type="entry name" value="UPF0194_transport"/>
</dbReference>
<keyword evidence="4" id="KW-0732">Signal</keyword>
<evidence type="ECO:0000259" key="5">
    <source>
        <dbReference type="Pfam" id="PF25990"/>
    </source>
</evidence>
<keyword evidence="2 3" id="KW-0175">Coiled coil</keyword>
<evidence type="ECO:0000256" key="3">
    <source>
        <dbReference type="SAM" id="Coils"/>
    </source>
</evidence>
<dbReference type="RefSeq" id="WP_253968711.1">
    <property type="nucleotide sequence ID" value="NZ_JAMFTH010000005.1"/>
</dbReference>
<feature type="signal peptide" evidence="4">
    <location>
        <begin position="1"/>
        <end position="18"/>
    </location>
</feature>
<feature type="coiled-coil region" evidence="3">
    <location>
        <begin position="68"/>
        <end position="120"/>
    </location>
</feature>
<dbReference type="AlphaFoldDB" id="A0A9X2KUL4"/>
<evidence type="ECO:0000313" key="6">
    <source>
        <dbReference type="EMBL" id="MCP8900419.1"/>
    </source>
</evidence>
<reference evidence="6" key="2">
    <citation type="submission" date="2023-01" db="EMBL/GenBank/DDBJ databases">
        <title>Gilvimarinus xylanilyticus HB14 isolated from Caulerpa lentillifera aquaculture base in Hainan, China.</title>
        <authorList>
            <person name="Zhang Y.-J."/>
        </authorList>
    </citation>
    <scope>NUCLEOTIDE SEQUENCE</scope>
    <source>
        <strain evidence="6">HB14</strain>
    </source>
</reference>
<proteinExistence type="predicted"/>
<dbReference type="PANTHER" id="PTHR32347">
    <property type="entry name" value="EFFLUX SYSTEM COMPONENT YKNX-RELATED"/>
    <property type="match status" value="1"/>
</dbReference>
<dbReference type="GO" id="GO:0030313">
    <property type="term" value="C:cell envelope"/>
    <property type="evidence" value="ECO:0007669"/>
    <property type="project" value="UniProtKB-SubCell"/>
</dbReference>
<dbReference type="Pfam" id="PF25990">
    <property type="entry name" value="Beta-barrel_YknX"/>
    <property type="match status" value="1"/>
</dbReference>
<accession>A0A9X2KUL4</accession>